<dbReference type="STRING" id="1789004.FEMY_19050"/>
<dbReference type="EMBL" id="LRRD01000049">
    <property type="protein sequence ID" value="KXW57574.1"/>
    <property type="molecule type" value="Genomic_DNA"/>
</dbReference>
<sequence length="848" mass="96086">MSRISLVHVSPNASFQHREIFRIVDLQFGSAGLQLKRFLWLINAHDQLISFPEICSNTSAIIKSCETAWDTQDPIISELLKVIPILDWISDNRKLLADKIGPDFDRQPTRVKDHPIMSRGSSRHPLYTTLWNHHENESVRNVYGLLQGHLLVAFAGELLQAKNQTDYENYDGPREWKSTANSPYPACLAVRELSENRHTPLIMQLAVRNSPKDFAESLNRLPEILSEVLLERVDDLRRFLQKHHGIEDWVIRSQSKINGTPGGGSPKVTGYVEISPQLIKVDLPLGDSGSPLDDCGITSLVSEIGISHSEQVERLESDLAPDEIDQQEMILTEFDQNQTGTVAANAGSQLRHIAMANQAFPWSYQQLSLAELSDALSKTMDWIDANVKGKKPHIIASAKTLERLELICLMRFMIFTGSSFDRAQEAIIYLQNQPNQDVDLTYLYTDGQPGSWRIRAIHPDYKSQVVQDNGLDRARTDYFTLPDISHSGKILSFLVSTAKWYAMPLDPPLPEYKLVRRDSKKTREQLHDLLKELDPSGRLTEQKISTFLFNRILEVSQGDICAASIICGQAHPLARVRLFYSVYSVEALQKLYLSAVEGLSGQLLKARQSKITITSPSLPENPYSVGSRLCPNFEAAKDAVNNLKMGLLENRNSDVETKFHNLYVIWMIWHFLFATACRGIITPYLPVSEIDAQTGVGLLADKDDGTGYKARFIWIPPFVLKLMGNFEKYLGLFAKSCSFTVDGHDPFFVKQDPLKNKIYAEIVRPTTLQPVMNRFLPYPVNFHRRFMRTELLTRGCPSEVVDAWMGHWNFGEEPWGPYSSFSFLEYRATLEKYLVPLMQDLGLDGTVP</sequence>
<accession>A0A149VXD9</accession>
<proteinExistence type="predicted"/>
<organism evidence="1 2">
    <name type="scientific">Ferrovum myxofaciens</name>
    <dbReference type="NCBI Taxonomy" id="416213"/>
    <lineage>
        <taxon>Bacteria</taxon>
        <taxon>Pseudomonadati</taxon>
        <taxon>Pseudomonadota</taxon>
        <taxon>Betaproteobacteria</taxon>
        <taxon>Ferrovales</taxon>
        <taxon>Ferrovaceae</taxon>
        <taxon>Ferrovum</taxon>
    </lineage>
</organism>
<dbReference type="SUPFAM" id="SSF56349">
    <property type="entry name" value="DNA breaking-rejoining enzymes"/>
    <property type="match status" value="1"/>
</dbReference>
<dbReference type="Proteomes" id="UP000075653">
    <property type="component" value="Unassembled WGS sequence"/>
</dbReference>
<evidence type="ECO:0000313" key="2">
    <source>
        <dbReference type="Proteomes" id="UP000075653"/>
    </source>
</evidence>
<dbReference type="InterPro" id="IPR011010">
    <property type="entry name" value="DNA_brk_join_enz"/>
</dbReference>
<keyword evidence="2" id="KW-1185">Reference proteome</keyword>
<comment type="caution">
    <text evidence="1">The sequence shown here is derived from an EMBL/GenBank/DDBJ whole genome shotgun (WGS) entry which is preliminary data.</text>
</comment>
<evidence type="ECO:0000313" key="1">
    <source>
        <dbReference type="EMBL" id="KXW57574.1"/>
    </source>
</evidence>
<gene>
    <name evidence="1" type="ORF">FEMY_19050</name>
</gene>
<protein>
    <submittedName>
        <fullName evidence="1">Uncharacterized protein</fullName>
    </submittedName>
</protein>
<reference evidence="1 2" key="1">
    <citation type="submission" date="2016-01" db="EMBL/GenBank/DDBJ databases">
        <title>Genome sequence of the acidophilic iron oxidising Ferrovum strain Z-31.</title>
        <authorList>
            <person name="Poehlein A."/>
            <person name="Ullrich S.R."/>
            <person name="Schloemann M."/>
            <person name="Muehling M."/>
            <person name="Daniel R."/>
        </authorList>
    </citation>
    <scope>NUCLEOTIDE SEQUENCE [LARGE SCALE GENOMIC DNA]</scope>
    <source>
        <strain evidence="1 2">Z-31</strain>
    </source>
</reference>
<name>A0A149VXD9_9PROT</name>
<dbReference type="GO" id="GO:0003677">
    <property type="term" value="F:DNA binding"/>
    <property type="evidence" value="ECO:0007669"/>
    <property type="project" value="InterPro"/>
</dbReference>
<dbReference type="AlphaFoldDB" id="A0A149VXD9"/>
<dbReference type="PATRIC" id="fig|1789004.3.peg.1953"/>